<organism evidence="2 3">
    <name type="scientific">Aureobasidium pullulans</name>
    <name type="common">Black yeast</name>
    <name type="synonym">Pullularia pullulans</name>
    <dbReference type="NCBI Taxonomy" id="5580"/>
    <lineage>
        <taxon>Eukaryota</taxon>
        <taxon>Fungi</taxon>
        <taxon>Dikarya</taxon>
        <taxon>Ascomycota</taxon>
        <taxon>Pezizomycotina</taxon>
        <taxon>Dothideomycetes</taxon>
        <taxon>Dothideomycetidae</taxon>
        <taxon>Dothideales</taxon>
        <taxon>Saccotheciaceae</taxon>
        <taxon>Aureobasidium</taxon>
    </lineage>
</organism>
<dbReference type="EMBL" id="JASGXD010000005">
    <property type="protein sequence ID" value="KAK6005386.1"/>
    <property type="molecule type" value="Genomic_DNA"/>
</dbReference>
<keyword evidence="3" id="KW-1185">Reference proteome</keyword>
<feature type="compositionally biased region" description="Polar residues" evidence="1">
    <location>
        <begin position="265"/>
        <end position="286"/>
    </location>
</feature>
<proteinExistence type="predicted"/>
<comment type="caution">
    <text evidence="2">The sequence shown here is derived from an EMBL/GenBank/DDBJ whole genome shotgun (WGS) entry which is preliminary data.</text>
</comment>
<feature type="compositionally biased region" description="Polar residues" evidence="1">
    <location>
        <begin position="315"/>
        <end position="329"/>
    </location>
</feature>
<feature type="region of interest" description="Disordered" evidence="1">
    <location>
        <begin position="315"/>
        <end position="365"/>
    </location>
</feature>
<evidence type="ECO:0000313" key="2">
    <source>
        <dbReference type="EMBL" id="KAK6005386.1"/>
    </source>
</evidence>
<feature type="compositionally biased region" description="Low complexity" evidence="1">
    <location>
        <begin position="568"/>
        <end position="577"/>
    </location>
</feature>
<name>A0ABR0TLQ9_AURPU</name>
<feature type="region of interest" description="Disordered" evidence="1">
    <location>
        <begin position="253"/>
        <end position="286"/>
    </location>
</feature>
<feature type="compositionally biased region" description="Polar residues" evidence="1">
    <location>
        <begin position="339"/>
        <end position="353"/>
    </location>
</feature>
<feature type="compositionally biased region" description="Low complexity" evidence="1">
    <location>
        <begin position="437"/>
        <end position="448"/>
    </location>
</feature>
<reference evidence="2 3" key="1">
    <citation type="submission" date="2023-11" db="EMBL/GenBank/DDBJ databases">
        <title>Draft genome sequence and annotation of the polyextremotolerant black yeast-like fungus Aureobasidium pullulans NRRL 62042.</title>
        <authorList>
            <person name="Dielentheis-Frenken M.R.E."/>
            <person name="Wibberg D."/>
            <person name="Blank L.M."/>
            <person name="Tiso T."/>
        </authorList>
    </citation>
    <scope>NUCLEOTIDE SEQUENCE [LARGE SCALE GENOMIC DNA]</scope>
    <source>
        <strain evidence="2 3">NRRL 62042</strain>
    </source>
</reference>
<evidence type="ECO:0000256" key="1">
    <source>
        <dbReference type="SAM" id="MobiDB-lite"/>
    </source>
</evidence>
<feature type="region of interest" description="Disordered" evidence="1">
    <location>
        <begin position="547"/>
        <end position="579"/>
    </location>
</feature>
<dbReference type="Proteomes" id="UP001341245">
    <property type="component" value="Unassembled WGS sequence"/>
</dbReference>
<feature type="region of interest" description="Disordered" evidence="1">
    <location>
        <begin position="105"/>
        <end position="174"/>
    </location>
</feature>
<protein>
    <submittedName>
        <fullName evidence="2">Uncharacterized protein</fullName>
    </submittedName>
</protein>
<feature type="region of interest" description="Disordered" evidence="1">
    <location>
        <begin position="436"/>
        <end position="492"/>
    </location>
</feature>
<accession>A0ABR0TLQ9</accession>
<evidence type="ECO:0000313" key="3">
    <source>
        <dbReference type="Proteomes" id="UP001341245"/>
    </source>
</evidence>
<gene>
    <name evidence="2" type="ORF">QM012_007028</name>
</gene>
<sequence>MDDPAFMLLQLQENLQFMRTQFGAHVLSCVTHDSNGEPYWTYVILTYDNHGNVQEYHEPFEGRAEWTNRPLEALKQLHLRVAGSVTRRLVHDCYPRLRTLAQQRYDEEVEHGSSGADNYPNQAHRDSRPQASSSSRFTSERLREPISDPSSYQTHDHLNPARPSYDTLSSGTRDELRKRQGLEYGRAIQPHQFGPAHFLQPFPALGSETWSSRDTNSQIYPFASFKSSANDDSSFQEEAALAQADRIRSAQTHFHTAGKGVRSFASKTTKPARQTSHINASTLPSHQEIQSYIGTRSDLSGTSTQADNVIKARSQLSRSITNADSTPPWISNMHDPRMPSSSYAHPPASTSALPQPLRSHSPASRDPFMIMMDRLTLTEFEEFNRRSDTRERRDSDTLARIEQEAAEYLNPNPAASSLEENTLASLAACLGIHGFRSSKSTSPTSPASDETIIAYNPPHRQRRMTQKRYNSNQTEEPLPPAAQSPPQNTYYPSNIPVYPPTLVTSCSEAPMQRVFSSNANMNRNVSSGEGSVASIVRKARMETHIGFSSSSEEELFQSGNDGKGTRHSAAQRQQSRSEQVRLIIL</sequence>